<proteinExistence type="predicted"/>
<evidence type="ECO:0000256" key="2">
    <source>
        <dbReference type="ARBA" id="ARBA00022525"/>
    </source>
</evidence>
<dbReference type="Pfam" id="PF00746">
    <property type="entry name" value="Gram_pos_anchor"/>
    <property type="match status" value="1"/>
</dbReference>
<dbReference type="STRING" id="160454.RV10_GL004834"/>
<evidence type="ECO:0000259" key="7">
    <source>
        <dbReference type="Pfam" id="PF00746"/>
    </source>
</evidence>
<feature type="chain" id="PRO_5004355612" evidence="6">
    <location>
        <begin position="28"/>
        <end position="529"/>
    </location>
</feature>
<dbReference type="InterPro" id="IPR041033">
    <property type="entry name" value="SpaA_PFL_dom_1"/>
</dbReference>
<reference evidence="10 11" key="1">
    <citation type="submission" date="2013-02" db="EMBL/GenBank/DDBJ databases">
        <title>The Genome Sequence of Enterococcus pallens BAA-351.</title>
        <authorList>
            <consortium name="The Broad Institute Genome Sequencing Platform"/>
            <consortium name="The Broad Institute Genome Sequencing Center for Infectious Disease"/>
            <person name="Earl A.M."/>
            <person name="Gilmore M.S."/>
            <person name="Lebreton F."/>
            <person name="Walker B."/>
            <person name="Young S.K."/>
            <person name="Zeng Q."/>
            <person name="Gargeya S."/>
            <person name="Fitzgerald M."/>
            <person name="Haas B."/>
            <person name="Abouelleil A."/>
            <person name="Alvarado L."/>
            <person name="Arachchi H.M."/>
            <person name="Berlin A.M."/>
            <person name="Chapman S.B."/>
            <person name="Dewar J."/>
            <person name="Goldberg J."/>
            <person name="Griggs A."/>
            <person name="Gujja S."/>
            <person name="Hansen M."/>
            <person name="Howarth C."/>
            <person name="Imamovic A."/>
            <person name="Larimer J."/>
            <person name="McCowan C."/>
            <person name="Murphy C."/>
            <person name="Neiman D."/>
            <person name="Pearson M."/>
            <person name="Priest M."/>
            <person name="Roberts A."/>
            <person name="Saif S."/>
            <person name="Shea T."/>
            <person name="Sisk P."/>
            <person name="Sykes S."/>
            <person name="Wortman J."/>
            <person name="Nusbaum C."/>
            <person name="Birren B."/>
        </authorList>
    </citation>
    <scope>NUCLEOTIDE SEQUENCE [LARGE SCALE GENOMIC DNA]</scope>
    <source>
        <strain evidence="10 11">ATCC BAA-351</strain>
    </source>
</reference>
<keyword evidence="5" id="KW-0472">Membrane</keyword>
<feature type="signal peptide" evidence="6">
    <location>
        <begin position="1"/>
        <end position="27"/>
    </location>
</feature>
<dbReference type="EMBL" id="AJAQ01000001">
    <property type="protein sequence ID" value="EOH97642.1"/>
    <property type="molecule type" value="Genomic_DNA"/>
</dbReference>
<feature type="domain" description="SpaA-like prealbumin fold" evidence="9">
    <location>
        <begin position="230"/>
        <end position="325"/>
    </location>
</feature>
<keyword evidence="11" id="KW-1185">Reference proteome</keyword>
<dbReference type="Pfam" id="PF17802">
    <property type="entry name" value="SpaA"/>
    <property type="match status" value="2"/>
</dbReference>
<keyword evidence="5" id="KW-1133">Transmembrane helix</keyword>
<feature type="domain" description="Gram-positive cocci surface proteins LPxTG" evidence="7">
    <location>
        <begin position="491"/>
        <end position="523"/>
    </location>
</feature>
<protein>
    <submittedName>
        <fullName evidence="10">LPXTG-domain-containing protein cell wall anchor domain</fullName>
    </submittedName>
</protein>
<accession>R2QM44</accession>
<gene>
    <name evidence="10" type="ORF">UAU_00310</name>
</gene>
<dbReference type="InterPro" id="IPR019931">
    <property type="entry name" value="LPXTG_anchor"/>
</dbReference>
<comment type="caution">
    <text evidence="10">The sequence shown here is derived from an EMBL/GenBank/DDBJ whole genome shotgun (WGS) entry which is preliminary data.</text>
</comment>
<evidence type="ECO:0000313" key="11">
    <source>
        <dbReference type="Proteomes" id="UP000013782"/>
    </source>
</evidence>
<evidence type="ECO:0000256" key="3">
    <source>
        <dbReference type="ARBA" id="ARBA00022729"/>
    </source>
</evidence>
<evidence type="ECO:0000259" key="8">
    <source>
        <dbReference type="Pfam" id="PF16555"/>
    </source>
</evidence>
<dbReference type="InterPro" id="IPR013783">
    <property type="entry name" value="Ig-like_fold"/>
</dbReference>
<evidence type="ECO:0000259" key="9">
    <source>
        <dbReference type="Pfam" id="PF17802"/>
    </source>
</evidence>
<evidence type="ECO:0000256" key="4">
    <source>
        <dbReference type="ARBA" id="ARBA00023088"/>
    </source>
</evidence>
<sequence>MKLTRILSLLFLLTVGILSFQPATAFSAENAELILHKRVFTDANLPEEVNQAGGLGDSELLKDSYGINGATFGIFEVSEYVAFLTHSQQLSLDEAKKQVMDEAKVLRSDLLILSTPSDPDFSRVQALYPGIELVKREQTKRGQIIDATGANLTEDGIISVSVPRYQNQESCLYLIIELELSEQLQTDQAGYASYLLVDGALLEKQPTHLYTKNFTYAREPYFLKMAKEINGQTSPLKGAQFVLSKVQQGERFYLRNGSGAVSEWLSAKDVETSPLTDSRVKKLVSQNDGVVRTDVGLKSGDYLIEEVATVDGYEISAEAQQIRVKIPSDMQQPILVNGQPLASLVEKEKLPIIYNEPAGGRKYFQKVDEQSGNALAGAKFVICNEETHYLTQQGEWVSAEYGNQHFDELQVITSDQAGNFEVGKLAYGKYALLEIQAPENYYLPEQHFISFEINETSDEVNEPLKIVNKRLDRPTLPGTQGTTSIQTLPNRRLPQTGTDQSLYLLVIGGMCIFLAVILKKKKRGMKDES</sequence>
<evidence type="ECO:0000256" key="6">
    <source>
        <dbReference type="SAM" id="SignalP"/>
    </source>
</evidence>
<dbReference type="AlphaFoldDB" id="R2QM44"/>
<keyword evidence="5" id="KW-0812">Transmembrane</keyword>
<dbReference type="InterPro" id="IPR032364">
    <property type="entry name" value="GramPos_pilinD1_N"/>
</dbReference>
<dbReference type="eggNOG" id="COG4932">
    <property type="taxonomic scope" value="Bacteria"/>
</dbReference>
<keyword evidence="4" id="KW-0572">Peptidoglycan-anchor</keyword>
<feature type="domain" description="Gram-positive pilin subunit D1 N-terminal" evidence="8">
    <location>
        <begin position="29"/>
        <end position="188"/>
    </location>
</feature>
<feature type="domain" description="SpaA-like prealbumin fold" evidence="9">
    <location>
        <begin position="364"/>
        <end position="457"/>
    </location>
</feature>
<dbReference type="OrthoDB" id="2192569at2"/>
<keyword evidence="2" id="KW-0964">Secreted</keyword>
<dbReference type="Proteomes" id="UP000013782">
    <property type="component" value="Unassembled WGS sequence"/>
</dbReference>
<keyword evidence="3 6" id="KW-0732">Signal</keyword>
<keyword evidence="1" id="KW-0134">Cell wall</keyword>
<evidence type="ECO:0000256" key="1">
    <source>
        <dbReference type="ARBA" id="ARBA00022512"/>
    </source>
</evidence>
<dbReference type="PATRIC" id="fig|1158607.3.peg.312"/>
<dbReference type="RefSeq" id="WP_010755375.1">
    <property type="nucleotide sequence ID" value="NZ_ASWD01000002.1"/>
</dbReference>
<name>R2QM44_9ENTE</name>
<dbReference type="Pfam" id="PF16555">
    <property type="entry name" value="GramPos_pilinD1"/>
    <property type="match status" value="1"/>
</dbReference>
<evidence type="ECO:0000313" key="10">
    <source>
        <dbReference type="EMBL" id="EOH97642.1"/>
    </source>
</evidence>
<evidence type="ECO:0000256" key="5">
    <source>
        <dbReference type="SAM" id="Phobius"/>
    </source>
</evidence>
<feature type="transmembrane region" description="Helical" evidence="5">
    <location>
        <begin position="501"/>
        <end position="518"/>
    </location>
</feature>
<dbReference type="Gene3D" id="2.60.40.10">
    <property type="entry name" value="Immunoglobulins"/>
    <property type="match status" value="3"/>
</dbReference>
<dbReference type="HOGENOM" id="CLU_029024_1_1_9"/>
<organism evidence="10 11">
    <name type="scientific">Enterococcus pallens ATCC BAA-351</name>
    <dbReference type="NCBI Taxonomy" id="1158607"/>
    <lineage>
        <taxon>Bacteria</taxon>
        <taxon>Bacillati</taxon>
        <taxon>Bacillota</taxon>
        <taxon>Bacilli</taxon>
        <taxon>Lactobacillales</taxon>
        <taxon>Enterococcaceae</taxon>
        <taxon>Enterococcus</taxon>
    </lineage>
</organism>
<dbReference type="NCBIfam" id="TIGR01167">
    <property type="entry name" value="LPXTG_anchor"/>
    <property type="match status" value="1"/>
</dbReference>